<gene>
    <name evidence="2" type="ORF">GOQ09_09210</name>
</gene>
<feature type="region of interest" description="Disordered" evidence="1">
    <location>
        <begin position="67"/>
        <end position="121"/>
    </location>
</feature>
<feature type="compositionally biased region" description="Low complexity" evidence="1">
    <location>
        <begin position="77"/>
        <end position="94"/>
    </location>
</feature>
<accession>A0A6I6HGV4</accession>
<dbReference type="OrthoDB" id="8904333at2"/>
<name>A0A6I6HGV4_VARPD</name>
<protein>
    <submittedName>
        <fullName evidence="2">Uncharacterized protein</fullName>
    </submittedName>
</protein>
<dbReference type="EMBL" id="CP046622">
    <property type="protein sequence ID" value="QGW81755.1"/>
    <property type="molecule type" value="Genomic_DNA"/>
</dbReference>
<evidence type="ECO:0000256" key="1">
    <source>
        <dbReference type="SAM" id="MobiDB-lite"/>
    </source>
</evidence>
<organism evidence="2 3">
    <name type="scientific">Variovorax paradoxus</name>
    <dbReference type="NCBI Taxonomy" id="34073"/>
    <lineage>
        <taxon>Bacteria</taxon>
        <taxon>Pseudomonadati</taxon>
        <taxon>Pseudomonadota</taxon>
        <taxon>Betaproteobacteria</taxon>
        <taxon>Burkholderiales</taxon>
        <taxon>Comamonadaceae</taxon>
        <taxon>Variovorax</taxon>
    </lineage>
</organism>
<dbReference type="Proteomes" id="UP000425817">
    <property type="component" value="Chromosome"/>
</dbReference>
<dbReference type="AlphaFoldDB" id="A0A6I6HGV4"/>
<sequence length="182" mass="18943">MILVKTEAGQQVFKDRSVPLSPRQRTAFILFDGKRSVDEVLAAGNGIAREEIDQMVELGLLQPAAGSKATAAPKPPESVAASKAAATATPQPSAGSRAPEPAKPKQVEPAPAAAGGRSRQQRYKDAYPIATQLTGALGLMGFRLNLQVEGTTSYEDLVALAPKIRAAVGAEKAAALDKALND</sequence>
<proteinExistence type="predicted"/>
<evidence type="ECO:0000313" key="2">
    <source>
        <dbReference type="EMBL" id="QGW81755.1"/>
    </source>
</evidence>
<evidence type="ECO:0000313" key="3">
    <source>
        <dbReference type="Proteomes" id="UP000425817"/>
    </source>
</evidence>
<dbReference type="RefSeq" id="WP_157613154.1">
    <property type="nucleotide sequence ID" value="NZ_CP046622.1"/>
</dbReference>
<reference evidence="2 3" key="1">
    <citation type="submission" date="2019-12" db="EMBL/GenBank/DDBJ databases">
        <title>Hybrid Genome Assemblies of two High G+C Isolates from Undergraduate Microbiology Courses.</title>
        <authorList>
            <person name="Ne Ville C.J."/>
            <person name="Enright D."/>
            <person name="Hernandez I."/>
            <person name="Dodsworth J."/>
            <person name="Orwin P.M."/>
        </authorList>
    </citation>
    <scope>NUCLEOTIDE SEQUENCE [LARGE SCALE GENOMIC DNA]</scope>
    <source>
        <strain evidence="2 3">CSUSB</strain>
    </source>
</reference>